<evidence type="ECO:0000256" key="7">
    <source>
        <dbReference type="ARBA" id="ARBA00023136"/>
    </source>
</evidence>
<dbReference type="Proteomes" id="UP000327157">
    <property type="component" value="Unassembled WGS sequence"/>
</dbReference>
<dbReference type="AlphaFoldDB" id="A0A5N5HVE2"/>
<keyword evidence="5" id="KW-0677">Repeat</keyword>
<keyword evidence="6" id="KW-1133">Transmembrane helix</keyword>
<keyword evidence="11" id="KW-1185">Reference proteome</keyword>
<dbReference type="SUPFAM" id="SSF52058">
    <property type="entry name" value="L domain-like"/>
    <property type="match status" value="1"/>
</dbReference>
<evidence type="ECO:0000256" key="6">
    <source>
        <dbReference type="ARBA" id="ARBA00022989"/>
    </source>
</evidence>
<evidence type="ECO:0000256" key="4">
    <source>
        <dbReference type="ARBA" id="ARBA00022729"/>
    </source>
</evidence>
<sequence length="248" mass="28484">MRRESSLSSTSWENVELSICLYPQHQLTNNPRPFFLLLRINFLPLFLAARQRKLLHHPRTVFGAIFRDLSRISISTIPSKSSDDISRFHRILENYIWEAVLMCLAPCISMCPISSIHWENLINLAVLDLADNLLEVSIPSSLFSLRLLQRIVLSNNHFSGQLPEFSNIFSNLVTYLDLSFNNLEGPILVSIFKFQGLKRLNLSSNKFSAFPFNGPQRLENLTILDIFHNSLLFFYSDTHSSFPLIVAL</sequence>
<evidence type="ECO:0000256" key="1">
    <source>
        <dbReference type="ARBA" id="ARBA00004479"/>
    </source>
</evidence>
<dbReference type="OrthoDB" id="1436052at2759"/>
<keyword evidence="2" id="KW-0433">Leucine-rich repeat</keyword>
<evidence type="ECO:0000256" key="5">
    <source>
        <dbReference type="ARBA" id="ARBA00022737"/>
    </source>
</evidence>
<organism evidence="10 11">
    <name type="scientific">Pyrus ussuriensis x Pyrus communis</name>
    <dbReference type="NCBI Taxonomy" id="2448454"/>
    <lineage>
        <taxon>Eukaryota</taxon>
        <taxon>Viridiplantae</taxon>
        <taxon>Streptophyta</taxon>
        <taxon>Embryophyta</taxon>
        <taxon>Tracheophyta</taxon>
        <taxon>Spermatophyta</taxon>
        <taxon>Magnoliopsida</taxon>
        <taxon>eudicotyledons</taxon>
        <taxon>Gunneridae</taxon>
        <taxon>Pentapetalae</taxon>
        <taxon>rosids</taxon>
        <taxon>fabids</taxon>
        <taxon>Rosales</taxon>
        <taxon>Rosaceae</taxon>
        <taxon>Amygdaloideae</taxon>
        <taxon>Maleae</taxon>
        <taxon>Pyrus</taxon>
    </lineage>
</organism>
<evidence type="ECO:0000256" key="3">
    <source>
        <dbReference type="ARBA" id="ARBA00022692"/>
    </source>
</evidence>
<gene>
    <name evidence="10" type="ORF">D8674_041155</name>
</gene>
<evidence type="ECO:0000256" key="9">
    <source>
        <dbReference type="ARBA" id="ARBA00023180"/>
    </source>
</evidence>
<dbReference type="Pfam" id="PF00560">
    <property type="entry name" value="LRR_1"/>
    <property type="match status" value="4"/>
</dbReference>
<keyword evidence="4" id="KW-0732">Signal</keyword>
<dbReference type="GO" id="GO:0016020">
    <property type="term" value="C:membrane"/>
    <property type="evidence" value="ECO:0007669"/>
    <property type="project" value="UniProtKB-SubCell"/>
</dbReference>
<keyword evidence="9" id="KW-0325">Glycoprotein</keyword>
<comment type="caution">
    <text evidence="10">The sequence shown here is derived from an EMBL/GenBank/DDBJ whole genome shotgun (WGS) entry which is preliminary data.</text>
</comment>
<accession>A0A5N5HVE2</accession>
<dbReference type="PANTHER" id="PTHR27000:SF803">
    <property type="entry name" value="RECEPTOR-LIKE PROTEIN 45"/>
    <property type="match status" value="1"/>
</dbReference>
<reference evidence="10 11" key="1">
    <citation type="submission" date="2019-09" db="EMBL/GenBank/DDBJ databases">
        <authorList>
            <person name="Ou C."/>
        </authorList>
    </citation>
    <scope>NUCLEOTIDE SEQUENCE [LARGE SCALE GENOMIC DNA]</scope>
    <source>
        <strain evidence="10">S2</strain>
        <tissue evidence="10">Leaf</tissue>
    </source>
</reference>
<dbReference type="PANTHER" id="PTHR27000">
    <property type="entry name" value="LEUCINE-RICH REPEAT RECEPTOR-LIKE PROTEIN KINASE FAMILY PROTEIN-RELATED"/>
    <property type="match status" value="1"/>
</dbReference>
<reference evidence="10 11" key="2">
    <citation type="submission" date="2019-11" db="EMBL/GenBank/DDBJ databases">
        <title>A de novo genome assembly of a pear dwarfing rootstock.</title>
        <authorList>
            <person name="Wang F."/>
            <person name="Wang J."/>
            <person name="Li S."/>
            <person name="Zhang Y."/>
            <person name="Fang M."/>
            <person name="Ma L."/>
            <person name="Zhao Y."/>
            <person name="Jiang S."/>
        </authorList>
    </citation>
    <scope>NUCLEOTIDE SEQUENCE [LARGE SCALE GENOMIC DNA]</scope>
    <source>
        <strain evidence="10">S2</strain>
        <tissue evidence="10">Leaf</tissue>
    </source>
</reference>
<protein>
    <submittedName>
        <fullName evidence="10">Receptor-like protein 12</fullName>
    </submittedName>
</protein>
<evidence type="ECO:0000313" key="10">
    <source>
        <dbReference type="EMBL" id="KAB2631906.1"/>
    </source>
</evidence>
<dbReference type="InterPro" id="IPR001611">
    <property type="entry name" value="Leu-rich_rpt"/>
</dbReference>
<dbReference type="EMBL" id="SMOL01000130">
    <property type="protein sequence ID" value="KAB2631906.1"/>
    <property type="molecule type" value="Genomic_DNA"/>
</dbReference>
<name>A0A5N5HVE2_9ROSA</name>
<evidence type="ECO:0000256" key="8">
    <source>
        <dbReference type="ARBA" id="ARBA00023170"/>
    </source>
</evidence>
<dbReference type="Gene3D" id="3.80.10.10">
    <property type="entry name" value="Ribonuclease Inhibitor"/>
    <property type="match status" value="1"/>
</dbReference>
<keyword evidence="3" id="KW-0812">Transmembrane</keyword>
<evidence type="ECO:0000256" key="2">
    <source>
        <dbReference type="ARBA" id="ARBA00022614"/>
    </source>
</evidence>
<evidence type="ECO:0000313" key="11">
    <source>
        <dbReference type="Proteomes" id="UP000327157"/>
    </source>
</evidence>
<keyword evidence="8 10" id="KW-0675">Receptor</keyword>
<comment type="subcellular location">
    <subcellularLocation>
        <location evidence="1">Membrane</location>
        <topology evidence="1">Single-pass type I membrane protein</topology>
    </subcellularLocation>
</comment>
<keyword evidence="7" id="KW-0472">Membrane</keyword>
<proteinExistence type="predicted"/>
<dbReference type="InterPro" id="IPR032675">
    <property type="entry name" value="LRR_dom_sf"/>
</dbReference>